<organism evidence="2 3">
    <name type="scientific">Qipengyuania vulgaris</name>
    <dbReference type="NCBI Taxonomy" id="291985"/>
    <lineage>
        <taxon>Bacteria</taxon>
        <taxon>Pseudomonadati</taxon>
        <taxon>Pseudomonadota</taxon>
        <taxon>Alphaproteobacteria</taxon>
        <taxon>Sphingomonadales</taxon>
        <taxon>Erythrobacteraceae</taxon>
        <taxon>Qipengyuania</taxon>
    </lineage>
</organism>
<evidence type="ECO:0000259" key="1">
    <source>
        <dbReference type="Pfam" id="PF13449"/>
    </source>
</evidence>
<protein>
    <submittedName>
        <fullName evidence="2">Esterase-like activity of phytase family protein</fullName>
    </submittedName>
</protein>
<accession>A0A844XWB6</accession>
<gene>
    <name evidence="2" type="ORF">GRI69_14140</name>
</gene>
<reference evidence="2 3" key="1">
    <citation type="submission" date="2019-12" db="EMBL/GenBank/DDBJ databases">
        <title>Genomic-based taxomic classification of the family Erythrobacteraceae.</title>
        <authorList>
            <person name="Xu L."/>
        </authorList>
    </citation>
    <scope>NUCLEOTIDE SEQUENCE [LARGE SCALE GENOMIC DNA]</scope>
    <source>
        <strain evidence="2 3">DSM 17792</strain>
    </source>
</reference>
<dbReference type="AlphaFoldDB" id="A0A844XWB6"/>
<feature type="domain" description="Phytase-like" evidence="1">
    <location>
        <begin position="62"/>
        <end position="302"/>
    </location>
</feature>
<dbReference type="OrthoDB" id="9798693at2"/>
<dbReference type="Proteomes" id="UP000448199">
    <property type="component" value="Unassembled WGS sequence"/>
</dbReference>
<dbReference type="InterPro" id="IPR027372">
    <property type="entry name" value="Phytase-like_dom"/>
</dbReference>
<dbReference type="Pfam" id="PF13449">
    <property type="entry name" value="Phytase-like"/>
    <property type="match status" value="1"/>
</dbReference>
<name>A0A844XWB6_9SPHN</name>
<comment type="caution">
    <text evidence="2">The sequence shown here is derived from an EMBL/GenBank/DDBJ whole genome shotgun (WGS) entry which is preliminary data.</text>
</comment>
<sequence length="328" mass="37059">MKRKLLAGLVALGLAPGTFVRSEPPPPDFDSPVTIERLETKRLRAGPLVLTGAWELKSENDHFGGYSALIARGQDDLLAANDRGRLMYLPRPDLWEEPPEVDEFLNFWRVDKSHVDLEALTSDPETGRVWAAMEWAQEITRFDRQLRQRASIRPQEMEDWPGNAGPESMVRLRSGEFAVIKEYPLEGGLHDALLFPEDPTEGSEPIRFRFQARDGFRPSDAALLPDGRIAVLLRGFRLGLPPRFPVLIAIADPAGIEADEVLSSKVIARIADPLPSENFEGLTVIDQGQGRWDFWLISDDNFASYQRTLLLKLTWDRRAGRARQKARR</sequence>
<proteinExistence type="predicted"/>
<keyword evidence="3" id="KW-1185">Reference proteome</keyword>
<evidence type="ECO:0000313" key="2">
    <source>
        <dbReference type="EMBL" id="MXO49393.1"/>
    </source>
</evidence>
<dbReference type="RefSeq" id="WP_160728921.1">
    <property type="nucleotide sequence ID" value="NZ_WTYC01000010.1"/>
</dbReference>
<evidence type="ECO:0000313" key="3">
    <source>
        <dbReference type="Proteomes" id="UP000448199"/>
    </source>
</evidence>
<dbReference type="EMBL" id="WTYC01000010">
    <property type="protein sequence ID" value="MXO49393.1"/>
    <property type="molecule type" value="Genomic_DNA"/>
</dbReference>